<feature type="domain" description="EF-hand" evidence="1">
    <location>
        <begin position="61"/>
        <end position="96"/>
    </location>
</feature>
<dbReference type="Gene3D" id="1.10.238.10">
    <property type="entry name" value="EF-hand"/>
    <property type="match status" value="2"/>
</dbReference>
<sequence>MSMIKKSVNFVVIAGFITTATALSISQSIAFERGHHRGNGGFDRLDTNADTLVSLEEMTAAAESKAANMLTRKDSDEDGLLSLEEFQQGRKGVIADYSDLADDIVECVAGLQEENADIVVPDADNFLSPEDKFAALDTSGDGFVDGDELAAAKVAKATERFTSLDTDEDGSVTEAEYEAAKASRSATRQAVRECIADLSAEDEAV</sequence>
<accession>A0AAE9YTA9</accession>
<organism evidence="2 3">
    <name type="scientific">Thalassomonas actiniarum</name>
    <dbReference type="NCBI Taxonomy" id="485447"/>
    <lineage>
        <taxon>Bacteria</taxon>
        <taxon>Pseudomonadati</taxon>
        <taxon>Pseudomonadota</taxon>
        <taxon>Gammaproteobacteria</taxon>
        <taxon>Alteromonadales</taxon>
        <taxon>Colwelliaceae</taxon>
        <taxon>Thalassomonas</taxon>
    </lineage>
</organism>
<protein>
    <recommendedName>
        <fullName evidence="1">EF-hand domain-containing protein</fullName>
    </recommendedName>
</protein>
<dbReference type="KEGG" id="tact:SG35_008815"/>
<keyword evidence="3" id="KW-1185">Reference proteome</keyword>
<reference evidence="2 3" key="2">
    <citation type="journal article" date="2022" name="Mar. Drugs">
        <title>Bioassay-Guided Fractionation Leads to the Detection of Cholic Acid Generated by the Rare Thalassomonas sp.</title>
        <authorList>
            <person name="Pheiffer F."/>
            <person name="Schneider Y.K."/>
            <person name="Hansen E.H."/>
            <person name="Andersen J.H."/>
            <person name="Isaksson J."/>
            <person name="Busche T."/>
            <person name="R C."/>
            <person name="Kalinowski J."/>
            <person name="Zyl L.V."/>
            <person name="Trindade M."/>
        </authorList>
    </citation>
    <scope>NUCLEOTIDE SEQUENCE [LARGE SCALE GENOMIC DNA]</scope>
    <source>
        <strain evidence="2 3">A5K-106</strain>
    </source>
</reference>
<proteinExistence type="predicted"/>
<dbReference type="PROSITE" id="PS50222">
    <property type="entry name" value="EF_HAND_2"/>
    <property type="match status" value="1"/>
</dbReference>
<gene>
    <name evidence="2" type="ORF">SG35_008815</name>
</gene>
<dbReference type="Pfam" id="PF13202">
    <property type="entry name" value="EF-hand_5"/>
    <property type="match status" value="1"/>
</dbReference>
<dbReference type="SUPFAM" id="SSF47473">
    <property type="entry name" value="EF-hand"/>
    <property type="match status" value="1"/>
</dbReference>
<evidence type="ECO:0000259" key="1">
    <source>
        <dbReference type="PROSITE" id="PS50222"/>
    </source>
</evidence>
<reference evidence="2 3" key="1">
    <citation type="journal article" date="2015" name="Genome Announc.">
        <title>Draft Genome Sequences of Marine Isolates of Thalassomonas viridans and Thalassomonas actiniarum.</title>
        <authorList>
            <person name="Olonade I."/>
            <person name="van Zyl L.J."/>
            <person name="Trindade M."/>
        </authorList>
    </citation>
    <scope>NUCLEOTIDE SEQUENCE [LARGE SCALE GENOMIC DNA]</scope>
    <source>
        <strain evidence="2 3">A5K-106</strain>
    </source>
</reference>
<dbReference type="EMBL" id="CP059735">
    <property type="protein sequence ID" value="WDE00711.1"/>
    <property type="molecule type" value="Genomic_DNA"/>
</dbReference>
<dbReference type="InterPro" id="IPR002048">
    <property type="entry name" value="EF_hand_dom"/>
</dbReference>
<dbReference type="PROSITE" id="PS00018">
    <property type="entry name" value="EF_HAND_1"/>
    <property type="match status" value="3"/>
</dbReference>
<dbReference type="GO" id="GO:0005509">
    <property type="term" value="F:calcium ion binding"/>
    <property type="evidence" value="ECO:0007669"/>
    <property type="project" value="InterPro"/>
</dbReference>
<dbReference type="RefSeq" id="WP_044830870.1">
    <property type="nucleotide sequence ID" value="NZ_CP059735.1"/>
</dbReference>
<name>A0AAE9YTA9_9GAMM</name>
<dbReference type="Proteomes" id="UP000032568">
    <property type="component" value="Chromosome"/>
</dbReference>
<dbReference type="AlphaFoldDB" id="A0AAE9YTA9"/>
<evidence type="ECO:0000313" key="2">
    <source>
        <dbReference type="EMBL" id="WDE00711.1"/>
    </source>
</evidence>
<dbReference type="InterPro" id="IPR018247">
    <property type="entry name" value="EF_Hand_1_Ca_BS"/>
</dbReference>
<dbReference type="InterPro" id="IPR011992">
    <property type="entry name" value="EF-hand-dom_pair"/>
</dbReference>
<evidence type="ECO:0000313" key="3">
    <source>
        <dbReference type="Proteomes" id="UP000032568"/>
    </source>
</evidence>